<dbReference type="EMBL" id="PSQE01000007">
    <property type="protein sequence ID" value="RHN47418.1"/>
    <property type="molecule type" value="Genomic_DNA"/>
</dbReference>
<dbReference type="GO" id="GO:0012505">
    <property type="term" value="C:endomembrane system"/>
    <property type="evidence" value="ECO:0007669"/>
    <property type="project" value="UniProtKB-SubCell"/>
</dbReference>
<dbReference type="Gramene" id="rna42015">
    <property type="protein sequence ID" value="RHN47418.1"/>
    <property type="gene ID" value="gene42015"/>
</dbReference>
<dbReference type="Pfam" id="PF03552">
    <property type="entry name" value="Cellulose_synt"/>
    <property type="match status" value="1"/>
</dbReference>
<protein>
    <submittedName>
        <fullName evidence="8">Cellulose synthase-like protein</fullName>
    </submittedName>
    <submittedName>
        <fullName evidence="9">Putative cellulose synthase (UDP-forming)</fullName>
        <ecNumber evidence="9">2.4.1.12</ecNumber>
    </submittedName>
</protein>
<evidence type="ECO:0000256" key="1">
    <source>
        <dbReference type="ARBA" id="ARBA00004308"/>
    </source>
</evidence>
<keyword evidence="3 9" id="KW-0808">Transferase</keyword>
<dbReference type="AlphaFoldDB" id="G7KYD4"/>
<evidence type="ECO:0000256" key="7">
    <source>
        <dbReference type="SAM" id="Phobius"/>
    </source>
</evidence>
<keyword evidence="2 9" id="KW-0328">Glycosyltransferase</keyword>
<dbReference type="GO" id="GO:0016020">
    <property type="term" value="C:membrane"/>
    <property type="evidence" value="ECO:0007669"/>
    <property type="project" value="InterPro"/>
</dbReference>
<gene>
    <name evidence="8" type="ordered locus">MTR_7g084950</name>
    <name evidence="9" type="ORF">MtrunA17_Chr7g0252781</name>
</gene>
<keyword evidence="11" id="KW-1185">Reference proteome</keyword>
<dbReference type="EMBL" id="CM001223">
    <property type="protein sequence ID" value="AES80785.1"/>
    <property type="molecule type" value="Genomic_DNA"/>
</dbReference>
<organism evidence="8 11">
    <name type="scientific">Medicago truncatula</name>
    <name type="common">Barrel medic</name>
    <name type="synonym">Medicago tribuloides</name>
    <dbReference type="NCBI Taxonomy" id="3880"/>
    <lineage>
        <taxon>Eukaryota</taxon>
        <taxon>Viridiplantae</taxon>
        <taxon>Streptophyta</taxon>
        <taxon>Embryophyta</taxon>
        <taxon>Tracheophyta</taxon>
        <taxon>Spermatophyta</taxon>
        <taxon>Magnoliopsida</taxon>
        <taxon>eudicotyledons</taxon>
        <taxon>Gunneridae</taxon>
        <taxon>Pentapetalae</taxon>
        <taxon>rosids</taxon>
        <taxon>fabids</taxon>
        <taxon>Fabales</taxon>
        <taxon>Fabaceae</taxon>
        <taxon>Papilionoideae</taxon>
        <taxon>50 kb inversion clade</taxon>
        <taxon>NPAAA clade</taxon>
        <taxon>Hologalegina</taxon>
        <taxon>IRL clade</taxon>
        <taxon>Trifolieae</taxon>
        <taxon>Medicago</taxon>
    </lineage>
</organism>
<reference evidence="8 11" key="1">
    <citation type="journal article" date="2011" name="Nature">
        <title>The Medicago genome provides insight into the evolution of rhizobial symbioses.</title>
        <authorList>
            <person name="Young N.D."/>
            <person name="Debelle F."/>
            <person name="Oldroyd G.E."/>
            <person name="Geurts R."/>
            <person name="Cannon S.B."/>
            <person name="Udvardi M.K."/>
            <person name="Benedito V.A."/>
            <person name="Mayer K.F."/>
            <person name="Gouzy J."/>
            <person name="Schoof H."/>
            <person name="Van de Peer Y."/>
            <person name="Proost S."/>
            <person name="Cook D.R."/>
            <person name="Meyers B.C."/>
            <person name="Spannagl M."/>
            <person name="Cheung F."/>
            <person name="De Mita S."/>
            <person name="Krishnakumar V."/>
            <person name="Gundlach H."/>
            <person name="Zhou S."/>
            <person name="Mudge J."/>
            <person name="Bharti A.K."/>
            <person name="Murray J.D."/>
            <person name="Naoumkina M.A."/>
            <person name="Rosen B."/>
            <person name="Silverstein K.A."/>
            <person name="Tang H."/>
            <person name="Rombauts S."/>
            <person name="Zhao P.X."/>
            <person name="Zhou P."/>
            <person name="Barbe V."/>
            <person name="Bardou P."/>
            <person name="Bechner M."/>
            <person name="Bellec A."/>
            <person name="Berger A."/>
            <person name="Berges H."/>
            <person name="Bidwell S."/>
            <person name="Bisseling T."/>
            <person name="Choisne N."/>
            <person name="Couloux A."/>
            <person name="Denny R."/>
            <person name="Deshpande S."/>
            <person name="Dai X."/>
            <person name="Doyle J.J."/>
            <person name="Dudez A.M."/>
            <person name="Farmer A.D."/>
            <person name="Fouteau S."/>
            <person name="Franken C."/>
            <person name="Gibelin C."/>
            <person name="Gish J."/>
            <person name="Goldstein S."/>
            <person name="Gonzalez A.J."/>
            <person name="Green P.J."/>
            <person name="Hallab A."/>
            <person name="Hartog M."/>
            <person name="Hua A."/>
            <person name="Humphray S.J."/>
            <person name="Jeong D.H."/>
            <person name="Jing Y."/>
            <person name="Jocker A."/>
            <person name="Kenton S.M."/>
            <person name="Kim D.J."/>
            <person name="Klee K."/>
            <person name="Lai H."/>
            <person name="Lang C."/>
            <person name="Lin S."/>
            <person name="Macmil S.L."/>
            <person name="Magdelenat G."/>
            <person name="Matthews L."/>
            <person name="McCorrison J."/>
            <person name="Monaghan E.L."/>
            <person name="Mun J.H."/>
            <person name="Najar F.Z."/>
            <person name="Nicholson C."/>
            <person name="Noirot C."/>
            <person name="O'Bleness M."/>
            <person name="Paule C.R."/>
            <person name="Poulain J."/>
            <person name="Prion F."/>
            <person name="Qin B."/>
            <person name="Qu C."/>
            <person name="Retzel E.F."/>
            <person name="Riddle C."/>
            <person name="Sallet E."/>
            <person name="Samain S."/>
            <person name="Samson N."/>
            <person name="Sanders I."/>
            <person name="Saurat O."/>
            <person name="Scarpelli C."/>
            <person name="Schiex T."/>
            <person name="Segurens B."/>
            <person name="Severin A.J."/>
            <person name="Sherrier D.J."/>
            <person name="Shi R."/>
            <person name="Sims S."/>
            <person name="Singer S.R."/>
            <person name="Sinharoy S."/>
            <person name="Sterck L."/>
            <person name="Viollet A."/>
            <person name="Wang B.B."/>
            <person name="Wang K."/>
            <person name="Wang M."/>
            <person name="Wang X."/>
            <person name="Warfsmann J."/>
            <person name="Weissenbach J."/>
            <person name="White D.D."/>
            <person name="White J.D."/>
            <person name="Wiley G.B."/>
            <person name="Wincker P."/>
            <person name="Xing Y."/>
            <person name="Yang L."/>
            <person name="Yao Z."/>
            <person name="Ying F."/>
            <person name="Zhai J."/>
            <person name="Zhou L."/>
            <person name="Zuber A."/>
            <person name="Denarie J."/>
            <person name="Dixon R.A."/>
            <person name="May G.D."/>
            <person name="Schwartz D.C."/>
            <person name="Rogers J."/>
            <person name="Quetier F."/>
            <person name="Town C.D."/>
            <person name="Roe B.A."/>
        </authorList>
    </citation>
    <scope>NUCLEOTIDE SEQUENCE [LARGE SCALE GENOMIC DNA]</scope>
    <source>
        <strain evidence="8">A17</strain>
        <strain evidence="10 11">cv. Jemalong A17</strain>
    </source>
</reference>
<dbReference type="eggNOG" id="ENOG502QQGG">
    <property type="taxonomic scope" value="Eukaryota"/>
</dbReference>
<dbReference type="STRING" id="3880.G7KYD4"/>
<proteinExistence type="predicted"/>
<dbReference type="GO" id="GO:0016760">
    <property type="term" value="F:cellulose synthase (UDP-forming) activity"/>
    <property type="evidence" value="ECO:0007669"/>
    <property type="project" value="UniProtKB-EC"/>
</dbReference>
<keyword evidence="6 7" id="KW-0472">Membrane</keyword>
<keyword evidence="5 7" id="KW-1133">Transmembrane helix</keyword>
<evidence type="ECO:0000313" key="10">
    <source>
        <dbReference type="EnsemblPlants" id="AES80785"/>
    </source>
</evidence>
<dbReference type="InterPro" id="IPR005150">
    <property type="entry name" value="Cellulose_synth"/>
</dbReference>
<name>G7KYD4_MEDTR</name>
<evidence type="ECO:0000256" key="6">
    <source>
        <dbReference type="ARBA" id="ARBA00023136"/>
    </source>
</evidence>
<reference evidence="9" key="4">
    <citation type="journal article" date="2018" name="Nat. Plants">
        <title>Whole-genome landscape of Medicago truncatula symbiotic genes.</title>
        <authorList>
            <person name="Pecrix Y."/>
            <person name="Gamas P."/>
            <person name="Carrere S."/>
        </authorList>
    </citation>
    <scope>NUCLEOTIDE SEQUENCE</scope>
    <source>
        <tissue evidence="9">Leaves</tissue>
    </source>
</reference>
<evidence type="ECO:0000313" key="8">
    <source>
        <dbReference type="EMBL" id="AES80785.1"/>
    </source>
</evidence>
<dbReference type="PaxDb" id="3880-AES80785"/>
<feature type="transmembrane region" description="Helical" evidence="7">
    <location>
        <begin position="49"/>
        <end position="69"/>
    </location>
</feature>
<dbReference type="Proteomes" id="UP000002051">
    <property type="component" value="Unassembled WGS sequence"/>
</dbReference>
<evidence type="ECO:0000256" key="3">
    <source>
        <dbReference type="ARBA" id="ARBA00022679"/>
    </source>
</evidence>
<accession>G7KYD4</accession>
<evidence type="ECO:0000313" key="9">
    <source>
        <dbReference type="EMBL" id="RHN47418.1"/>
    </source>
</evidence>
<reference evidence="8 11" key="2">
    <citation type="journal article" date="2014" name="BMC Genomics">
        <title>An improved genome release (version Mt4.0) for the model legume Medicago truncatula.</title>
        <authorList>
            <person name="Tang H."/>
            <person name="Krishnakumar V."/>
            <person name="Bidwell S."/>
            <person name="Rosen B."/>
            <person name="Chan A."/>
            <person name="Zhou S."/>
            <person name="Gentzbittel L."/>
            <person name="Childs K.L."/>
            <person name="Yandell M."/>
            <person name="Gundlach H."/>
            <person name="Mayer K.F."/>
            <person name="Schwartz D.C."/>
            <person name="Town C.D."/>
        </authorList>
    </citation>
    <scope>GENOME REANNOTATION</scope>
    <source>
        <strain evidence="10 11">cv. Jemalong A17</strain>
    </source>
</reference>
<evidence type="ECO:0000256" key="5">
    <source>
        <dbReference type="ARBA" id="ARBA00022989"/>
    </source>
</evidence>
<dbReference type="EnsemblPlants" id="AES80785">
    <property type="protein sequence ID" value="AES80785"/>
    <property type="gene ID" value="MTR_7g084950"/>
</dbReference>
<keyword evidence="4 7" id="KW-0812">Transmembrane</keyword>
<evidence type="ECO:0000256" key="2">
    <source>
        <dbReference type="ARBA" id="ARBA00022676"/>
    </source>
</evidence>
<evidence type="ECO:0000256" key="4">
    <source>
        <dbReference type="ARBA" id="ARBA00022692"/>
    </source>
</evidence>
<sequence length="89" mass="10051">MSKICSFSINSGYQSRGPLFGKLFFAIWVIAHLYPFLKGLLGKSNRTRTVVIVWVVLLASIFSLLWVRIDPFISDPRKSSSNSQRGINC</sequence>
<dbReference type="GO" id="GO:0030244">
    <property type="term" value="P:cellulose biosynthetic process"/>
    <property type="evidence" value="ECO:0007669"/>
    <property type="project" value="InterPro"/>
</dbReference>
<feature type="transmembrane region" description="Helical" evidence="7">
    <location>
        <begin position="19"/>
        <end position="37"/>
    </location>
</feature>
<dbReference type="Proteomes" id="UP000265566">
    <property type="component" value="Chromosome 7"/>
</dbReference>
<dbReference type="HOGENOM" id="CLU_189425_0_0_1"/>
<reference evidence="10" key="3">
    <citation type="submission" date="2015-04" db="UniProtKB">
        <authorList>
            <consortium name="EnsemblPlants"/>
        </authorList>
    </citation>
    <scope>IDENTIFICATION</scope>
    <source>
        <strain evidence="10">cv. Jemalong A17</strain>
    </source>
</reference>
<evidence type="ECO:0000313" key="11">
    <source>
        <dbReference type="Proteomes" id="UP000002051"/>
    </source>
</evidence>
<dbReference type="EC" id="2.4.1.12" evidence="9"/>
<comment type="subcellular location">
    <subcellularLocation>
        <location evidence="1">Endomembrane system</location>
    </subcellularLocation>
</comment>